<name>A0ABR0ZSL2_HUSHU</name>
<dbReference type="EC" id="2.7.10.2" evidence="13"/>
<keyword evidence="3 13" id="KW-0479">Metal-binding</keyword>
<keyword evidence="7" id="KW-0460">Magnesium</keyword>
<feature type="region of interest" description="Disordered" evidence="15">
    <location>
        <begin position="533"/>
        <end position="567"/>
    </location>
</feature>
<dbReference type="InterPro" id="IPR011009">
    <property type="entry name" value="Kinase-like_dom_sf"/>
</dbReference>
<dbReference type="PIRSF" id="PIRSF037281">
    <property type="entry name" value="Wee1-like_protein_kinase"/>
    <property type="match status" value="1"/>
</dbReference>
<comment type="subcellular location">
    <subcellularLocation>
        <location evidence="1 13">Nucleus</location>
    </subcellularLocation>
</comment>
<dbReference type="PROSITE" id="PS00108">
    <property type="entry name" value="PROTEIN_KINASE_ST"/>
    <property type="match status" value="1"/>
</dbReference>
<evidence type="ECO:0000256" key="15">
    <source>
        <dbReference type="SAM" id="MobiDB-lite"/>
    </source>
</evidence>
<evidence type="ECO:0000256" key="6">
    <source>
        <dbReference type="ARBA" id="ARBA00022840"/>
    </source>
</evidence>
<dbReference type="PANTHER" id="PTHR11042">
    <property type="entry name" value="EUKARYOTIC TRANSLATION INITIATION FACTOR 2-ALPHA KINASE EIF2-ALPHA KINASE -RELATED"/>
    <property type="match status" value="1"/>
</dbReference>
<keyword evidence="5 13" id="KW-0418">Kinase</keyword>
<dbReference type="InterPro" id="IPR017164">
    <property type="entry name" value="Wee1-like_protein_kinase"/>
</dbReference>
<evidence type="ECO:0000256" key="11">
    <source>
        <dbReference type="ARBA" id="ARBA00023254"/>
    </source>
</evidence>
<evidence type="ECO:0000313" key="18">
    <source>
        <dbReference type="Proteomes" id="UP001369086"/>
    </source>
</evidence>
<dbReference type="PANTHER" id="PTHR11042:SF75">
    <property type="entry name" value="WEE1-LIKE PROTEIN KINASE 2"/>
    <property type="match status" value="1"/>
</dbReference>
<evidence type="ECO:0000256" key="10">
    <source>
        <dbReference type="ARBA" id="ARBA00023242"/>
    </source>
</evidence>
<keyword evidence="2 13" id="KW-0808">Transferase</keyword>
<evidence type="ECO:0000256" key="14">
    <source>
        <dbReference type="PROSITE-ProRule" id="PRU10141"/>
    </source>
</evidence>
<evidence type="ECO:0000256" key="4">
    <source>
        <dbReference type="ARBA" id="ARBA00022741"/>
    </source>
</evidence>
<dbReference type="SUPFAM" id="SSF56112">
    <property type="entry name" value="Protein kinase-like (PK-like)"/>
    <property type="match status" value="1"/>
</dbReference>
<dbReference type="PROSITE" id="PS50011">
    <property type="entry name" value="PROTEIN_KINASE_DOM"/>
    <property type="match status" value="1"/>
</dbReference>
<comment type="caution">
    <text evidence="17">The sequence shown here is derived from an EMBL/GenBank/DDBJ whole genome shotgun (WGS) entry which is preliminary data.</text>
</comment>
<dbReference type="Pfam" id="PF00069">
    <property type="entry name" value="Pkinase"/>
    <property type="match status" value="1"/>
</dbReference>
<feature type="region of interest" description="Disordered" evidence="15">
    <location>
        <begin position="39"/>
        <end position="99"/>
    </location>
</feature>
<evidence type="ECO:0000256" key="8">
    <source>
        <dbReference type="ARBA" id="ARBA00023054"/>
    </source>
</evidence>
<dbReference type="InterPro" id="IPR017441">
    <property type="entry name" value="Protein_kinase_ATP_BS"/>
</dbReference>
<feature type="binding site" evidence="14">
    <location>
        <position position="253"/>
    </location>
    <ligand>
        <name>ATP</name>
        <dbReference type="ChEBI" id="CHEBI:30616"/>
    </ligand>
</feature>
<keyword evidence="8" id="KW-0175">Coiled coil</keyword>
<feature type="compositionally biased region" description="Basic and acidic residues" evidence="15">
    <location>
        <begin position="541"/>
        <end position="556"/>
    </location>
</feature>
<dbReference type="InterPro" id="IPR008271">
    <property type="entry name" value="Ser/Thr_kinase_AS"/>
</dbReference>
<comment type="similarity">
    <text evidence="13">Belongs to the protein kinase superfamily. Ser/Thr protein kinase family. WEE1 subfamily.</text>
</comment>
<evidence type="ECO:0000256" key="9">
    <source>
        <dbReference type="ARBA" id="ARBA00023137"/>
    </source>
</evidence>
<keyword evidence="18" id="KW-1185">Reference proteome</keyword>
<evidence type="ECO:0000256" key="13">
    <source>
        <dbReference type="PIRNR" id="PIRNR037281"/>
    </source>
</evidence>
<dbReference type="Gene3D" id="3.30.200.20">
    <property type="entry name" value="Phosphorylase Kinase, domain 1"/>
    <property type="match status" value="1"/>
</dbReference>
<dbReference type="Gene3D" id="1.10.510.10">
    <property type="entry name" value="Transferase(Phosphotransferase) domain 1"/>
    <property type="match status" value="1"/>
</dbReference>
<organism evidence="17 18">
    <name type="scientific">Huso huso</name>
    <name type="common">Beluga</name>
    <name type="synonym">Acipenser huso</name>
    <dbReference type="NCBI Taxonomy" id="61971"/>
    <lineage>
        <taxon>Eukaryota</taxon>
        <taxon>Metazoa</taxon>
        <taxon>Chordata</taxon>
        <taxon>Craniata</taxon>
        <taxon>Vertebrata</taxon>
        <taxon>Euteleostomi</taxon>
        <taxon>Actinopterygii</taxon>
        <taxon>Chondrostei</taxon>
        <taxon>Acipenseriformes</taxon>
        <taxon>Acipenseridae</taxon>
        <taxon>Huso</taxon>
    </lineage>
</organism>
<feature type="domain" description="Protein kinase" evidence="16">
    <location>
        <begin position="224"/>
        <end position="500"/>
    </location>
</feature>
<dbReference type="Proteomes" id="UP001369086">
    <property type="component" value="Unassembled WGS sequence"/>
</dbReference>
<reference evidence="17 18" key="1">
    <citation type="submission" date="2021-05" db="EMBL/GenBank/DDBJ databases">
        <authorList>
            <person name="Zahm M."/>
            <person name="Klopp C."/>
            <person name="Cabau C."/>
            <person name="Kuhl H."/>
            <person name="Suciu R."/>
            <person name="Ciorpac M."/>
            <person name="Holostenco D."/>
            <person name="Gessner J."/>
            <person name="Wuertz S."/>
            <person name="Hohne C."/>
            <person name="Stock M."/>
            <person name="Gislard M."/>
            <person name="Lluch J."/>
            <person name="Milhes M."/>
            <person name="Lampietro C."/>
            <person name="Lopez Roques C."/>
            <person name="Donnadieu C."/>
            <person name="Du K."/>
            <person name="Schartl M."/>
            <person name="Guiguen Y."/>
        </authorList>
    </citation>
    <scope>NUCLEOTIDE SEQUENCE [LARGE SCALE GENOMIC DNA]</scope>
    <source>
        <strain evidence="17">Hh-F2</strain>
        <tissue evidence="17">Blood</tissue>
    </source>
</reference>
<keyword evidence="11" id="KW-0469">Meiosis</keyword>
<dbReference type="InterPro" id="IPR000719">
    <property type="entry name" value="Prot_kinase_dom"/>
</dbReference>
<evidence type="ECO:0000256" key="12">
    <source>
        <dbReference type="ARBA" id="ARBA00037982"/>
    </source>
</evidence>
<keyword evidence="6 13" id="KW-0067">ATP-binding</keyword>
<evidence type="ECO:0000256" key="7">
    <source>
        <dbReference type="ARBA" id="ARBA00022842"/>
    </source>
</evidence>
<comment type="similarity">
    <text evidence="12">Belongs to the protein kinase superfamily. Ser/Thr protein kinase family. GCN2 subfamily.</text>
</comment>
<dbReference type="SMART" id="SM00220">
    <property type="entry name" value="S_TKc"/>
    <property type="match status" value="1"/>
</dbReference>
<dbReference type="EMBL" id="JAHFZB010000007">
    <property type="protein sequence ID" value="KAK6487805.1"/>
    <property type="molecule type" value="Genomic_DNA"/>
</dbReference>
<evidence type="ECO:0000259" key="16">
    <source>
        <dbReference type="PROSITE" id="PS50011"/>
    </source>
</evidence>
<evidence type="ECO:0000256" key="3">
    <source>
        <dbReference type="ARBA" id="ARBA00022723"/>
    </source>
</evidence>
<accession>A0ABR0ZSL2</accession>
<keyword evidence="9 13" id="KW-0829">Tyrosine-protein kinase</keyword>
<evidence type="ECO:0000256" key="5">
    <source>
        <dbReference type="ARBA" id="ARBA00022777"/>
    </source>
</evidence>
<keyword evidence="10 13" id="KW-0539">Nucleus</keyword>
<gene>
    <name evidence="17" type="ORF">HHUSO_G9093</name>
</gene>
<sequence length="580" mass="64853">MTIRILITDLHSDEMSSIRFGGSIIQQLSFSSGGEEDSCDSSLDDWSSRENSPKAGWRMTKECQSPRASENKEGLTGELNLGSASPCTPRGSRSPTGDCHGTPLHYATWRKLRLCDSPNTPKSLLSKARVLDSSSKFCRGPRLLRFTAGSDPAPPARVPSVNVNPFTPEPFKKPNERHKRKSMEDDDEEGRDERKRSDEEDVILPSKRFALHENNMVSRYKTEFLELERIGAGEFGAVYKCVKRLDGCLYAIKRSKRPLAGSTDEQLALREVYAHAVLGHHPHVVRYYSAWAEEDHMLIQNEYCNGGSLQDAISRNAVEGHFFQEPELKEILLQVSMGLKYIHCSRLVHLDIKPSNIFVCRRAVPLSHLRGEEDESEEEDGEDCATDVVYKIGDLGHVASTSSPHVEEGDIRFLASEILQEDFLHLHKADIFALGLTVILAAGAESLPKNGEEWHQLRRGNLPTIPQELSMELHNLLKMLIHSDVSLRPSASGLCRHPVLRRGTGKTAAQLLKELKVEKFRTAMLERELKEARLAASSPPKDLRDIRHANRQHDSAPRQGGRRLIGGKAARSMSFNCAGH</sequence>
<comment type="catalytic activity">
    <reaction evidence="13">
        <text>L-tyrosyl-[protein] + ATP = O-phospho-L-tyrosyl-[protein] + ADP + H(+)</text>
        <dbReference type="Rhea" id="RHEA:10596"/>
        <dbReference type="Rhea" id="RHEA-COMP:10136"/>
        <dbReference type="Rhea" id="RHEA-COMP:20101"/>
        <dbReference type="ChEBI" id="CHEBI:15378"/>
        <dbReference type="ChEBI" id="CHEBI:30616"/>
        <dbReference type="ChEBI" id="CHEBI:46858"/>
        <dbReference type="ChEBI" id="CHEBI:61978"/>
        <dbReference type="ChEBI" id="CHEBI:456216"/>
        <dbReference type="EC" id="2.7.10.2"/>
    </reaction>
</comment>
<evidence type="ECO:0000313" key="17">
    <source>
        <dbReference type="EMBL" id="KAK6487805.1"/>
    </source>
</evidence>
<evidence type="ECO:0000256" key="2">
    <source>
        <dbReference type="ARBA" id="ARBA00022679"/>
    </source>
</evidence>
<dbReference type="InterPro" id="IPR050339">
    <property type="entry name" value="CC_SR_Kinase"/>
</dbReference>
<feature type="compositionally biased region" description="Polar residues" evidence="15">
    <location>
        <begin position="82"/>
        <end position="95"/>
    </location>
</feature>
<proteinExistence type="inferred from homology"/>
<evidence type="ECO:0000256" key="1">
    <source>
        <dbReference type="ARBA" id="ARBA00004123"/>
    </source>
</evidence>
<dbReference type="PROSITE" id="PS00107">
    <property type="entry name" value="PROTEIN_KINASE_ATP"/>
    <property type="match status" value="1"/>
</dbReference>
<feature type="region of interest" description="Disordered" evidence="15">
    <location>
        <begin position="146"/>
        <end position="199"/>
    </location>
</feature>
<protein>
    <recommendedName>
        <fullName evidence="13">Wee1-like protein kinase</fullName>
        <ecNumber evidence="13">2.7.10.2</ecNumber>
    </recommendedName>
</protein>
<keyword evidence="4 13" id="KW-0547">Nucleotide-binding</keyword>